<comment type="caution">
    <text evidence="3">The sequence shown here is derived from an EMBL/GenBank/DDBJ whole genome shotgun (WGS) entry which is preliminary data.</text>
</comment>
<name>A0A1D2YSI3_9BACI</name>
<evidence type="ECO:0000313" key="3">
    <source>
        <dbReference type="EMBL" id="OEF97258.1"/>
    </source>
</evidence>
<dbReference type="RefSeq" id="WP_069657471.1">
    <property type="nucleotide sequence ID" value="NZ_MIJF01000067.1"/>
</dbReference>
<feature type="transmembrane region" description="Helical" evidence="1">
    <location>
        <begin position="94"/>
        <end position="111"/>
    </location>
</feature>
<keyword evidence="1" id="KW-0812">Transmembrane</keyword>
<keyword evidence="4" id="KW-1185">Reference proteome</keyword>
<dbReference type="AlphaFoldDB" id="A0A1D2YSI3"/>
<keyword evidence="1" id="KW-1133">Transmembrane helix</keyword>
<feature type="transmembrane region" description="Helical" evidence="1">
    <location>
        <begin position="117"/>
        <end position="136"/>
    </location>
</feature>
<sequence length="196" mass="22365">MKLNRKINITEIDHKLLIFNLYLTQFLILTIALLLYYIFFDLNPLEVVNYLFPEKITDKFYLGLVFGILVVAIDLLMSKLLPKTWIDDGGINEKLFSNLSIWHIAVMTTIVGFSEELLFRGVLQSLLGILGTSVIFTIIHVRYLNKVVLVTSTFLISIGLGILVMNVGWFAGVVAHVTIDFLLGVTIKKRWLIYKN</sequence>
<feature type="transmembrane region" description="Helical" evidence="1">
    <location>
        <begin position="60"/>
        <end position="82"/>
    </location>
</feature>
<organism evidence="3 4">
    <name type="scientific">Vulcanibacillus modesticaldus</name>
    <dbReference type="NCBI Taxonomy" id="337097"/>
    <lineage>
        <taxon>Bacteria</taxon>
        <taxon>Bacillati</taxon>
        <taxon>Bacillota</taxon>
        <taxon>Bacilli</taxon>
        <taxon>Bacillales</taxon>
        <taxon>Bacillaceae</taxon>
        <taxon>Vulcanibacillus</taxon>
    </lineage>
</organism>
<evidence type="ECO:0000259" key="2">
    <source>
        <dbReference type="Pfam" id="PF02517"/>
    </source>
</evidence>
<dbReference type="GO" id="GO:0004175">
    <property type="term" value="F:endopeptidase activity"/>
    <property type="evidence" value="ECO:0007669"/>
    <property type="project" value="UniProtKB-ARBA"/>
</dbReference>
<feature type="transmembrane region" description="Helical" evidence="1">
    <location>
        <begin position="21"/>
        <end position="40"/>
    </location>
</feature>
<protein>
    <recommendedName>
        <fullName evidence="2">CAAX prenyl protease 2/Lysostaphin resistance protein A-like domain-containing protein</fullName>
    </recommendedName>
</protein>
<dbReference type="STRING" id="337097.BHF71_03740"/>
<reference evidence="3 4" key="1">
    <citation type="submission" date="2016-09" db="EMBL/GenBank/DDBJ databases">
        <title>Draft genome sequence for the type strain of Vulcanibacillus modesticaldus BR, a strictly anaerobic, moderately thermophilic, and nitrate-reducing bacterium from deep sea-hydrothermal vents of the Mid-Atlantic Ridge.</title>
        <authorList>
            <person name="Abin C.A."/>
            <person name="Hollibaugh J.T."/>
        </authorList>
    </citation>
    <scope>NUCLEOTIDE SEQUENCE [LARGE SCALE GENOMIC DNA]</scope>
    <source>
        <strain evidence="3 4">BR</strain>
    </source>
</reference>
<dbReference type="GO" id="GO:0080120">
    <property type="term" value="P:CAAX-box protein maturation"/>
    <property type="evidence" value="ECO:0007669"/>
    <property type="project" value="UniProtKB-ARBA"/>
</dbReference>
<dbReference type="EMBL" id="MIJF01000067">
    <property type="protein sequence ID" value="OEF97258.1"/>
    <property type="molecule type" value="Genomic_DNA"/>
</dbReference>
<evidence type="ECO:0000313" key="4">
    <source>
        <dbReference type="Proteomes" id="UP000243739"/>
    </source>
</evidence>
<dbReference type="Pfam" id="PF02517">
    <property type="entry name" value="Rce1-like"/>
    <property type="match status" value="1"/>
</dbReference>
<keyword evidence="1" id="KW-0472">Membrane</keyword>
<gene>
    <name evidence="3" type="ORF">BHF71_03740</name>
</gene>
<proteinExistence type="predicted"/>
<dbReference type="InterPro" id="IPR003675">
    <property type="entry name" value="Rce1/LyrA-like_dom"/>
</dbReference>
<accession>A0A1D2YSI3</accession>
<evidence type="ECO:0000256" key="1">
    <source>
        <dbReference type="SAM" id="Phobius"/>
    </source>
</evidence>
<feature type="domain" description="CAAX prenyl protease 2/Lysostaphin resistance protein A-like" evidence="2">
    <location>
        <begin position="99"/>
        <end position="182"/>
    </location>
</feature>
<dbReference type="Proteomes" id="UP000243739">
    <property type="component" value="Unassembled WGS sequence"/>
</dbReference>